<organism evidence="5 6">
    <name type="scientific">Mycolicibacterium sarraceniae</name>
    <dbReference type="NCBI Taxonomy" id="1534348"/>
    <lineage>
        <taxon>Bacteria</taxon>
        <taxon>Bacillati</taxon>
        <taxon>Actinomycetota</taxon>
        <taxon>Actinomycetes</taxon>
        <taxon>Mycobacteriales</taxon>
        <taxon>Mycobacteriaceae</taxon>
        <taxon>Mycolicibacterium</taxon>
    </lineage>
</organism>
<accession>A0A7I7SS10</accession>
<dbReference type="Gene3D" id="3.30.360.10">
    <property type="entry name" value="Dihydrodipicolinate Reductase, domain 2"/>
    <property type="match status" value="1"/>
</dbReference>
<evidence type="ECO:0000259" key="3">
    <source>
        <dbReference type="Pfam" id="PF01408"/>
    </source>
</evidence>
<dbReference type="Proteomes" id="UP000466445">
    <property type="component" value="Chromosome"/>
</dbReference>
<dbReference type="GO" id="GO:0016491">
    <property type="term" value="F:oxidoreductase activity"/>
    <property type="evidence" value="ECO:0007669"/>
    <property type="project" value="UniProtKB-KW"/>
</dbReference>
<comment type="similarity">
    <text evidence="1">Belongs to the Gfo/Idh/MocA family.</text>
</comment>
<evidence type="ECO:0000259" key="4">
    <source>
        <dbReference type="Pfam" id="PF22725"/>
    </source>
</evidence>
<name>A0A7I7SS10_9MYCO</name>
<dbReference type="Pfam" id="PF01408">
    <property type="entry name" value="GFO_IDH_MocA"/>
    <property type="match status" value="1"/>
</dbReference>
<dbReference type="SUPFAM" id="SSF55347">
    <property type="entry name" value="Glyceraldehyde-3-phosphate dehydrogenase-like, C-terminal domain"/>
    <property type="match status" value="1"/>
</dbReference>
<dbReference type="EMBL" id="AP022595">
    <property type="protein sequence ID" value="BBY59797.1"/>
    <property type="molecule type" value="Genomic_DNA"/>
</dbReference>
<reference evidence="5 6" key="1">
    <citation type="journal article" date="2019" name="Emerg. Microbes Infect.">
        <title>Comprehensive subspecies identification of 175 nontuberculous mycobacteria species based on 7547 genomic profiles.</title>
        <authorList>
            <person name="Matsumoto Y."/>
            <person name="Kinjo T."/>
            <person name="Motooka D."/>
            <person name="Nabeya D."/>
            <person name="Jung N."/>
            <person name="Uechi K."/>
            <person name="Horii T."/>
            <person name="Iida T."/>
            <person name="Fujita J."/>
            <person name="Nakamura S."/>
        </authorList>
    </citation>
    <scope>NUCLEOTIDE SEQUENCE [LARGE SCALE GENOMIC DNA]</scope>
    <source>
        <strain evidence="5 6">JCM 30395</strain>
    </source>
</reference>
<sequence length="329" mass="35701">MTEAGVPVRIGILGAARVAPAALIKPARESGEVMVVAVAARDRCRAQAFADEHAISRVYENYHALVADPNLDAVYIPLPNSLHGRWIRAALGAGKHVLCEKPFTANAQEAREIATLAAESGLVVMNGFHYRHHPFAERVQQTIASGELGKLERVEGYWCHWLPKFSHARYDYSLGGGSVMDLGCYAVDMVRVFGGSTPEVVAAQAKLHGPQIDRAMTAQLRFADGVTGSIHCSMWSSARPQFGVKLIGDRGVLRLNPLIPFQRFSVRSANGKRSENFGVRTTYAYQLDAFAAAVLRGEAAETSAQDAIETMTVIDGIYRAAGLEPRQPS</sequence>
<evidence type="ECO:0000313" key="6">
    <source>
        <dbReference type="Proteomes" id="UP000466445"/>
    </source>
</evidence>
<dbReference type="SUPFAM" id="SSF51735">
    <property type="entry name" value="NAD(P)-binding Rossmann-fold domains"/>
    <property type="match status" value="1"/>
</dbReference>
<evidence type="ECO:0000256" key="1">
    <source>
        <dbReference type="ARBA" id="ARBA00010928"/>
    </source>
</evidence>
<dbReference type="InterPro" id="IPR050984">
    <property type="entry name" value="Gfo/Idh/MocA_domain"/>
</dbReference>
<protein>
    <submittedName>
        <fullName evidence="5">Oxidoreductase</fullName>
    </submittedName>
</protein>
<dbReference type="KEGG" id="msar:MSAR_29330"/>
<proteinExistence type="inferred from homology"/>
<evidence type="ECO:0000256" key="2">
    <source>
        <dbReference type="ARBA" id="ARBA00023002"/>
    </source>
</evidence>
<keyword evidence="6" id="KW-1185">Reference proteome</keyword>
<dbReference type="InterPro" id="IPR036291">
    <property type="entry name" value="NAD(P)-bd_dom_sf"/>
</dbReference>
<feature type="domain" description="GFO/IDH/MocA-like oxidoreductase" evidence="4">
    <location>
        <begin position="138"/>
        <end position="253"/>
    </location>
</feature>
<dbReference type="GO" id="GO:0000166">
    <property type="term" value="F:nucleotide binding"/>
    <property type="evidence" value="ECO:0007669"/>
    <property type="project" value="InterPro"/>
</dbReference>
<feature type="domain" description="Gfo/Idh/MocA-like oxidoreductase N-terminal" evidence="3">
    <location>
        <begin position="8"/>
        <end position="128"/>
    </location>
</feature>
<dbReference type="PANTHER" id="PTHR22604">
    <property type="entry name" value="OXIDOREDUCTASES"/>
    <property type="match status" value="1"/>
</dbReference>
<gene>
    <name evidence="5" type="ORF">MSAR_29330</name>
</gene>
<dbReference type="Gene3D" id="3.40.50.720">
    <property type="entry name" value="NAD(P)-binding Rossmann-like Domain"/>
    <property type="match status" value="1"/>
</dbReference>
<dbReference type="InterPro" id="IPR000683">
    <property type="entry name" value="Gfo/Idh/MocA-like_OxRdtase_N"/>
</dbReference>
<dbReference type="RefSeq" id="WP_235677764.1">
    <property type="nucleotide sequence ID" value="NZ_AP022595.1"/>
</dbReference>
<dbReference type="InterPro" id="IPR055170">
    <property type="entry name" value="GFO_IDH_MocA-like_dom"/>
</dbReference>
<dbReference type="Pfam" id="PF22725">
    <property type="entry name" value="GFO_IDH_MocA_C3"/>
    <property type="match status" value="1"/>
</dbReference>
<evidence type="ECO:0000313" key="5">
    <source>
        <dbReference type="EMBL" id="BBY59797.1"/>
    </source>
</evidence>
<keyword evidence="2" id="KW-0560">Oxidoreductase</keyword>
<dbReference type="AlphaFoldDB" id="A0A7I7SS10"/>
<dbReference type="PANTHER" id="PTHR22604:SF105">
    <property type="entry name" value="TRANS-1,2-DIHYDROBENZENE-1,2-DIOL DEHYDROGENASE"/>
    <property type="match status" value="1"/>
</dbReference>